<keyword evidence="2" id="KW-1185">Reference proteome</keyword>
<evidence type="ECO:0000313" key="1">
    <source>
        <dbReference type="EMBL" id="CAG8851611.1"/>
    </source>
</evidence>
<dbReference type="Proteomes" id="UP000789920">
    <property type="component" value="Unassembled WGS sequence"/>
</dbReference>
<evidence type="ECO:0000313" key="2">
    <source>
        <dbReference type="Proteomes" id="UP000789920"/>
    </source>
</evidence>
<name>A0ACA9SZD6_9GLOM</name>
<comment type="caution">
    <text evidence="1">The sequence shown here is derived from an EMBL/GenBank/DDBJ whole genome shotgun (WGS) entry which is preliminary data.</text>
</comment>
<organism evidence="1 2">
    <name type="scientific">Racocetra persica</name>
    <dbReference type="NCBI Taxonomy" id="160502"/>
    <lineage>
        <taxon>Eukaryota</taxon>
        <taxon>Fungi</taxon>
        <taxon>Fungi incertae sedis</taxon>
        <taxon>Mucoromycota</taxon>
        <taxon>Glomeromycotina</taxon>
        <taxon>Glomeromycetes</taxon>
        <taxon>Diversisporales</taxon>
        <taxon>Gigasporaceae</taxon>
        <taxon>Racocetra</taxon>
    </lineage>
</organism>
<feature type="non-terminal residue" evidence="1">
    <location>
        <position position="55"/>
    </location>
</feature>
<sequence length="55" mass="5995">MPKETIKVNIQPVPKVSSINGSKIATVPATINLMQLFSAITETLRVGYTSTKYVD</sequence>
<proteinExistence type="predicted"/>
<gene>
    <name evidence="1" type="ORF">RPERSI_LOCUS36651</name>
</gene>
<dbReference type="EMBL" id="CAJVQC010177142">
    <property type="protein sequence ID" value="CAG8851611.1"/>
    <property type="molecule type" value="Genomic_DNA"/>
</dbReference>
<accession>A0ACA9SZD6</accession>
<reference evidence="1" key="1">
    <citation type="submission" date="2021-06" db="EMBL/GenBank/DDBJ databases">
        <authorList>
            <person name="Kallberg Y."/>
            <person name="Tangrot J."/>
            <person name="Rosling A."/>
        </authorList>
    </citation>
    <scope>NUCLEOTIDE SEQUENCE</scope>
    <source>
        <strain evidence="1">MA461A</strain>
    </source>
</reference>
<protein>
    <submittedName>
        <fullName evidence="1">18834_t:CDS:1</fullName>
    </submittedName>
</protein>